<evidence type="ECO:0000256" key="1">
    <source>
        <dbReference type="SAM" id="Phobius"/>
    </source>
</evidence>
<name>A4VES8_TETTS</name>
<reference evidence="3" key="1">
    <citation type="journal article" date="2006" name="PLoS Biol.">
        <title>Macronuclear genome sequence of the ciliate Tetrahymena thermophila, a model eukaryote.</title>
        <authorList>
            <person name="Eisen J.A."/>
            <person name="Coyne R.S."/>
            <person name="Wu M."/>
            <person name="Wu D."/>
            <person name="Thiagarajan M."/>
            <person name="Wortman J.R."/>
            <person name="Badger J.H."/>
            <person name="Ren Q."/>
            <person name="Amedeo P."/>
            <person name="Jones K.M."/>
            <person name="Tallon L.J."/>
            <person name="Delcher A.L."/>
            <person name="Salzberg S.L."/>
            <person name="Silva J.C."/>
            <person name="Haas B.J."/>
            <person name="Majoros W.H."/>
            <person name="Farzad M."/>
            <person name="Carlton J.M."/>
            <person name="Smith R.K. Jr."/>
            <person name="Garg J."/>
            <person name="Pearlman R.E."/>
            <person name="Karrer K.M."/>
            <person name="Sun L."/>
            <person name="Manning G."/>
            <person name="Elde N.C."/>
            <person name="Turkewitz A.P."/>
            <person name="Asai D.J."/>
            <person name="Wilkes D.E."/>
            <person name="Wang Y."/>
            <person name="Cai H."/>
            <person name="Collins K."/>
            <person name="Stewart B.A."/>
            <person name="Lee S.R."/>
            <person name="Wilamowska K."/>
            <person name="Weinberg Z."/>
            <person name="Ruzzo W.L."/>
            <person name="Wloga D."/>
            <person name="Gaertig J."/>
            <person name="Frankel J."/>
            <person name="Tsao C.-C."/>
            <person name="Gorovsky M.A."/>
            <person name="Keeling P.J."/>
            <person name="Waller R.F."/>
            <person name="Patron N.J."/>
            <person name="Cherry J.M."/>
            <person name="Stover N.A."/>
            <person name="Krieger C.J."/>
            <person name="del Toro C."/>
            <person name="Ryder H.F."/>
            <person name="Williamson S.C."/>
            <person name="Barbeau R.A."/>
            <person name="Hamilton E.P."/>
            <person name="Orias E."/>
        </authorList>
    </citation>
    <scope>NUCLEOTIDE SEQUENCE [LARGE SCALE GENOMIC DNA]</scope>
    <source>
        <strain evidence="3">SB210</strain>
    </source>
</reference>
<organism evidence="2 3">
    <name type="scientific">Tetrahymena thermophila (strain SB210)</name>
    <dbReference type="NCBI Taxonomy" id="312017"/>
    <lineage>
        <taxon>Eukaryota</taxon>
        <taxon>Sar</taxon>
        <taxon>Alveolata</taxon>
        <taxon>Ciliophora</taxon>
        <taxon>Intramacronucleata</taxon>
        <taxon>Oligohymenophorea</taxon>
        <taxon>Hymenostomatida</taxon>
        <taxon>Tetrahymenina</taxon>
        <taxon>Tetrahymenidae</taxon>
        <taxon>Tetrahymena</taxon>
    </lineage>
</organism>
<keyword evidence="1 2" id="KW-0812">Transmembrane</keyword>
<dbReference type="GO" id="GO:0005634">
    <property type="term" value="C:nucleus"/>
    <property type="evidence" value="ECO:0007669"/>
    <property type="project" value="TreeGrafter"/>
</dbReference>
<dbReference type="GO" id="GO:0007131">
    <property type="term" value="P:reciprocal meiotic recombination"/>
    <property type="evidence" value="ECO:0007669"/>
    <property type="project" value="TreeGrafter"/>
</dbReference>
<dbReference type="Proteomes" id="UP000009168">
    <property type="component" value="Unassembled WGS sequence"/>
</dbReference>
<keyword evidence="1" id="KW-1133">Transmembrane helix</keyword>
<dbReference type="PANTHER" id="PTHR31398">
    <property type="entry name" value="MEIOTIC NUCLEAR DIVISION PROTEIN 1 HOMOLOG"/>
    <property type="match status" value="1"/>
</dbReference>
<dbReference type="GeneID" id="7832374"/>
<protein>
    <submittedName>
        <fullName evidence="2">Transmembrane protein, putative</fullName>
    </submittedName>
</protein>
<keyword evidence="3" id="KW-1185">Reference proteome</keyword>
<feature type="transmembrane region" description="Helical" evidence="1">
    <location>
        <begin position="35"/>
        <end position="55"/>
    </location>
</feature>
<sequence>MLEFCLPYFIMKHFDIFGAQVSLSYTKDNLFRTPFGGSITFFCFFFIIILCYTSIAELFAKTQVNYTVSTNYNTEPSTVNLGALTQMIAISYDQTNFITRPMVNITLYSGQNHRYPNGTLVQKRNALYLEPCTLNHFINLPSYNSNWTQIFYEQNLQDYLCLQKNQSYQVGGVFVNTDFYFLKFSVSACINSTSQTQNPWNPVCEQPSIIQQSVNQYSRIRFVISNNILNPEKPTGSITSFLDSKIFNMQLGQMYTTANIFINQQKITTDESVFPISSLHTEELLQFRQSDVQQQNSVGNFPVYADFYIQRSNYSTNAYKSFLKLDQVISYIGGFCQIFFLVSAFLGMVFLSVSEKFNYFFNLVSKYNTYIFYNELANRLYDFDIQKDQKSQQNKGRANKINPTCENLHSKVENQNFLSPIKAIQRINNISKDNYLATTPSHLAQIKSQSQFKENKLVKQNENNFNQNQNNLTIQNVDEHIKTLNDSNIPLYLQNIDVPGLVQTQNSIQIKCHKNITQGEQLKILNKNSDSPKCMQANQNKQILISNPQFKTQKYIQDINKEKLQLRKIKTQSSCIKFNSESTPEQTKNLVNQSLIISKKTNDPHKLSNSAQIFLQSQIKQVIERKRNLLIDFKYFMNQLTCGKFFNTPEIKLLNKAFSLVSQDLDIFTVLERQKEIDKLKKLFLNEDQLALFNFFPKPVIKIVDDNAILSLSQIKKEEEEIAQSVKMIQKNKKNIRTKIKNFGIIVKAIIRFKQGRKAKVSCYQKLFNHYQNLSEQTTEDDFQQKLNKNLINLLGKEMKEIFQMTDKIQQKRELYQKQLRPQQNSQPCQLEQTVEKFVNDIEPYQNNHFQYDCVQKLQNDNNEFGLNQNSIEKYPHKLNQAGLILFTDNENSFQFSLSQKNNQLQMNQQQ</sequence>
<gene>
    <name evidence="2" type="ORF">TTHERM_00001449</name>
</gene>
<dbReference type="PANTHER" id="PTHR31398:SF0">
    <property type="entry name" value="MEIOTIC NUCLEAR DIVISION PROTEIN 1 HOMOLOG"/>
    <property type="match status" value="1"/>
</dbReference>
<dbReference type="EMBL" id="GG662845">
    <property type="protein sequence ID" value="EDK32011.2"/>
    <property type="molecule type" value="Genomic_DNA"/>
</dbReference>
<evidence type="ECO:0000313" key="2">
    <source>
        <dbReference type="EMBL" id="EDK32011.2"/>
    </source>
</evidence>
<accession>A4VES8</accession>
<evidence type="ECO:0000313" key="3">
    <source>
        <dbReference type="Proteomes" id="UP000009168"/>
    </source>
</evidence>
<dbReference type="eggNOG" id="ENOG502SJ6P">
    <property type="taxonomic scope" value="Eukaryota"/>
</dbReference>
<dbReference type="RefSeq" id="XP_001471105.2">
    <property type="nucleotide sequence ID" value="XM_001471055.2"/>
</dbReference>
<keyword evidence="1" id="KW-0472">Membrane</keyword>
<proteinExistence type="predicted"/>
<dbReference type="KEGG" id="tet:TTHERM_00001449"/>
<dbReference type="InParanoid" id="A4VES8"/>
<dbReference type="HOGENOM" id="CLU_007792_0_0_1"/>
<dbReference type="AlphaFoldDB" id="A4VES8"/>
<feature type="transmembrane region" description="Helical" evidence="1">
    <location>
        <begin position="328"/>
        <end position="351"/>
    </location>
</feature>
<dbReference type="FunCoup" id="A4VES8">
    <property type="interactions" value="57"/>
</dbReference>